<keyword evidence="2" id="KW-0238">DNA-binding</keyword>
<reference evidence="5 6" key="1">
    <citation type="submission" date="2017-03" db="EMBL/GenBank/DDBJ databases">
        <authorList>
            <person name="Afonso C.L."/>
            <person name="Miller P.J."/>
            <person name="Scott M.A."/>
            <person name="Spackman E."/>
            <person name="Goraichik I."/>
            <person name="Dimitrov K.M."/>
            <person name="Suarez D.L."/>
            <person name="Swayne D.E."/>
        </authorList>
    </citation>
    <scope>NUCLEOTIDE SEQUENCE [LARGE SCALE GENOMIC DNA]</scope>
    <source>
        <strain evidence="5 6">CECT 7450</strain>
    </source>
</reference>
<dbReference type="Gene3D" id="1.10.10.60">
    <property type="entry name" value="Homeodomain-like"/>
    <property type="match status" value="2"/>
</dbReference>
<accession>A0A1X6ZUF1</accession>
<keyword evidence="6" id="KW-1185">Reference proteome</keyword>
<feature type="domain" description="HTH araC/xylS-type" evidence="4">
    <location>
        <begin position="146"/>
        <end position="243"/>
    </location>
</feature>
<dbReference type="Pfam" id="PF12852">
    <property type="entry name" value="Cupin_6"/>
    <property type="match status" value="1"/>
</dbReference>
<dbReference type="InterPro" id="IPR018060">
    <property type="entry name" value="HTH_AraC"/>
</dbReference>
<dbReference type="PRINTS" id="PR00032">
    <property type="entry name" value="HTHARAC"/>
</dbReference>
<dbReference type="GO" id="GO:0043565">
    <property type="term" value="F:sequence-specific DNA binding"/>
    <property type="evidence" value="ECO:0007669"/>
    <property type="project" value="InterPro"/>
</dbReference>
<dbReference type="InterPro" id="IPR020449">
    <property type="entry name" value="Tscrpt_reg_AraC-type_HTH"/>
</dbReference>
<evidence type="ECO:0000259" key="4">
    <source>
        <dbReference type="PROSITE" id="PS01124"/>
    </source>
</evidence>
<dbReference type="InterPro" id="IPR032783">
    <property type="entry name" value="AraC_lig"/>
</dbReference>
<organism evidence="5 6">
    <name type="scientific">Roseovarius albus</name>
    <dbReference type="NCBI Taxonomy" id="1247867"/>
    <lineage>
        <taxon>Bacteria</taxon>
        <taxon>Pseudomonadati</taxon>
        <taxon>Pseudomonadota</taxon>
        <taxon>Alphaproteobacteria</taxon>
        <taxon>Rhodobacterales</taxon>
        <taxon>Roseobacteraceae</taxon>
        <taxon>Roseovarius</taxon>
    </lineage>
</organism>
<evidence type="ECO:0000256" key="2">
    <source>
        <dbReference type="ARBA" id="ARBA00023125"/>
    </source>
</evidence>
<keyword evidence="3" id="KW-0804">Transcription</keyword>
<proteinExistence type="predicted"/>
<dbReference type="GO" id="GO:0003700">
    <property type="term" value="F:DNA-binding transcription factor activity"/>
    <property type="evidence" value="ECO:0007669"/>
    <property type="project" value="InterPro"/>
</dbReference>
<evidence type="ECO:0000313" key="5">
    <source>
        <dbReference type="EMBL" id="SLN61579.1"/>
    </source>
</evidence>
<dbReference type="OrthoDB" id="9783876at2"/>
<dbReference type="InterPro" id="IPR050204">
    <property type="entry name" value="AraC_XylS_family_regulators"/>
</dbReference>
<dbReference type="PROSITE" id="PS01124">
    <property type="entry name" value="HTH_ARAC_FAMILY_2"/>
    <property type="match status" value="1"/>
</dbReference>
<dbReference type="AlphaFoldDB" id="A0A1X6ZUF1"/>
<evidence type="ECO:0000256" key="1">
    <source>
        <dbReference type="ARBA" id="ARBA00023015"/>
    </source>
</evidence>
<dbReference type="PROSITE" id="PS00041">
    <property type="entry name" value="HTH_ARAC_FAMILY_1"/>
    <property type="match status" value="1"/>
</dbReference>
<dbReference type="InterPro" id="IPR009057">
    <property type="entry name" value="Homeodomain-like_sf"/>
</dbReference>
<keyword evidence="1" id="KW-0805">Transcription regulation</keyword>
<dbReference type="PANTHER" id="PTHR46796:SF7">
    <property type="entry name" value="ARAC FAMILY TRANSCRIPTIONAL REGULATOR"/>
    <property type="match status" value="1"/>
</dbReference>
<dbReference type="SMART" id="SM00342">
    <property type="entry name" value="HTH_ARAC"/>
    <property type="match status" value="1"/>
</dbReference>
<gene>
    <name evidence="5" type="ORF">ROA7450_03196</name>
</gene>
<dbReference type="EMBL" id="FWFX01000011">
    <property type="protein sequence ID" value="SLN61579.1"/>
    <property type="molecule type" value="Genomic_DNA"/>
</dbReference>
<dbReference type="InterPro" id="IPR018062">
    <property type="entry name" value="HTH_AraC-typ_CS"/>
</dbReference>
<dbReference type="PANTHER" id="PTHR46796">
    <property type="entry name" value="HTH-TYPE TRANSCRIPTIONAL ACTIVATOR RHAS-RELATED"/>
    <property type="match status" value="1"/>
</dbReference>
<evidence type="ECO:0000313" key="6">
    <source>
        <dbReference type="Proteomes" id="UP000193061"/>
    </source>
</evidence>
<dbReference type="Pfam" id="PF12833">
    <property type="entry name" value="HTH_18"/>
    <property type="match status" value="1"/>
</dbReference>
<dbReference type="RefSeq" id="WP_085806876.1">
    <property type="nucleotide sequence ID" value="NZ_FWFX01000011.1"/>
</dbReference>
<evidence type="ECO:0000256" key="3">
    <source>
        <dbReference type="ARBA" id="ARBA00023163"/>
    </source>
</evidence>
<dbReference type="Proteomes" id="UP000193061">
    <property type="component" value="Unassembled WGS sequence"/>
</dbReference>
<protein>
    <submittedName>
        <fullName evidence="5">Transcriptional activator FtrA</fullName>
    </submittedName>
</protein>
<sequence length="246" mass="27059">MPEYDRLTTLLQRFKLNVTPVQAGHAGLVIALDGEGAPKSLLFSPIGGIATNDKRIAFAAILDWDKGGNPLFQSLPDLVDCTIAQEPNAQALARLICHEAAADRCGSASVLNRLCEVLVVRILRHLMLQGHAETGLLAGLSDPRLSRAIVSMHDLPDRLWTADDLAYVAGLSLSRFSELFVEVVGETPMAYLRRWRLILARQDLISGDRVSAVAHRYGYGSTEGFSRAFRRHYGKTPIQMRREVAA</sequence>
<name>A0A1X6ZUF1_9RHOB</name>
<dbReference type="SUPFAM" id="SSF46689">
    <property type="entry name" value="Homeodomain-like"/>
    <property type="match status" value="2"/>
</dbReference>